<accession>W0SB48</accession>
<organism evidence="3 4">
    <name type="scientific">Sulfuritalea hydrogenivorans sk43H</name>
    <dbReference type="NCBI Taxonomy" id="1223802"/>
    <lineage>
        <taxon>Bacteria</taxon>
        <taxon>Pseudomonadati</taxon>
        <taxon>Pseudomonadota</taxon>
        <taxon>Betaproteobacteria</taxon>
        <taxon>Nitrosomonadales</taxon>
        <taxon>Sterolibacteriaceae</taxon>
        <taxon>Sulfuritalea</taxon>
    </lineage>
</organism>
<dbReference type="KEGG" id="shd:SUTH_00301"/>
<feature type="domain" description="VanZ-like" evidence="2">
    <location>
        <begin position="54"/>
        <end position="126"/>
    </location>
</feature>
<name>W0SB48_9PROT</name>
<evidence type="ECO:0000313" key="3">
    <source>
        <dbReference type="EMBL" id="BAO28117.1"/>
    </source>
</evidence>
<keyword evidence="1" id="KW-1133">Transmembrane helix</keyword>
<keyword evidence="1" id="KW-0812">Transmembrane</keyword>
<dbReference type="EMBL" id="AP012547">
    <property type="protein sequence ID" value="BAO28117.1"/>
    <property type="molecule type" value="Genomic_DNA"/>
</dbReference>
<dbReference type="Proteomes" id="UP000031637">
    <property type="component" value="Chromosome"/>
</dbReference>
<proteinExistence type="predicted"/>
<feature type="transmembrane region" description="Helical" evidence="1">
    <location>
        <begin position="324"/>
        <end position="345"/>
    </location>
</feature>
<evidence type="ECO:0000259" key="2">
    <source>
        <dbReference type="Pfam" id="PF04892"/>
    </source>
</evidence>
<evidence type="ECO:0000256" key="1">
    <source>
        <dbReference type="SAM" id="Phobius"/>
    </source>
</evidence>
<dbReference type="InterPro" id="IPR006976">
    <property type="entry name" value="VanZ-like"/>
</dbReference>
<feature type="transmembrane region" description="Helical" evidence="1">
    <location>
        <begin position="200"/>
        <end position="222"/>
    </location>
</feature>
<feature type="transmembrane region" description="Helical" evidence="1">
    <location>
        <begin position="229"/>
        <end position="249"/>
    </location>
</feature>
<dbReference type="RefSeq" id="WP_052473047.1">
    <property type="nucleotide sequence ID" value="NZ_AP012547.1"/>
</dbReference>
<reference evidence="3 4" key="1">
    <citation type="journal article" date="2014" name="Syst. Appl. Microbiol.">
        <title>Complete genomes of freshwater sulfur oxidizers Sulfuricella denitrificans skB26 and Sulfuritalea hydrogenivorans sk43H: genetic insights into the sulfur oxidation pathway of betaproteobacteria.</title>
        <authorList>
            <person name="Watanabe T."/>
            <person name="Kojima H."/>
            <person name="Fukui M."/>
        </authorList>
    </citation>
    <scope>NUCLEOTIDE SEQUENCE [LARGE SCALE GENOMIC DNA]</scope>
    <source>
        <strain evidence="3">DSM22779</strain>
    </source>
</reference>
<keyword evidence="4" id="KW-1185">Reference proteome</keyword>
<protein>
    <submittedName>
        <fullName evidence="3">VanZ family protein</fullName>
    </submittedName>
</protein>
<feature type="transmembrane region" description="Helical" evidence="1">
    <location>
        <begin position="255"/>
        <end position="275"/>
    </location>
</feature>
<feature type="transmembrane region" description="Helical" evidence="1">
    <location>
        <begin position="81"/>
        <end position="98"/>
    </location>
</feature>
<feature type="transmembrane region" description="Helical" evidence="1">
    <location>
        <begin position="118"/>
        <end position="137"/>
    </location>
</feature>
<sequence length="355" mass="38594">MAHGARTYLTLYLTSGYVLLIVYASLYPLAGWHDSGGDPLAFLGAAWPRYTTGFDLATNVIAYLPFGFFCTAALRHRLAPLSAWFAAILFGAGLSFAMELLQNYLPSRVPSNLDLACNTAGALLGGVFGGRWGAHALDEGRLARWRRRVMMQAYGADVGVLLIAAWLMTQLSPETLLFGSGNLRQMLDLPPVQPFLPERFVRLETAIAASGLLAAGLIATLLLRRNARLLTACLLLAALLIKTLAHALLMGPAAATTWVTPGNSIGIAVGLALWWSASFLAIPLQRAVAAVALLFATVMVNIAPENPYLLNTLQIWNPGQFLSFNGLTRLICSLWPFLVLPWLMIYRPEKHALNY</sequence>
<dbReference type="Pfam" id="PF04892">
    <property type="entry name" value="VanZ"/>
    <property type="match status" value="1"/>
</dbReference>
<feature type="transmembrane region" description="Helical" evidence="1">
    <location>
        <begin position="50"/>
        <end position="74"/>
    </location>
</feature>
<dbReference type="HOGENOM" id="CLU_057832_0_0_4"/>
<feature type="transmembrane region" description="Helical" evidence="1">
    <location>
        <begin position="7"/>
        <end position="30"/>
    </location>
</feature>
<dbReference type="AlphaFoldDB" id="W0SB48"/>
<keyword evidence="1" id="KW-0472">Membrane</keyword>
<evidence type="ECO:0000313" key="4">
    <source>
        <dbReference type="Proteomes" id="UP000031637"/>
    </source>
</evidence>
<feature type="transmembrane region" description="Helical" evidence="1">
    <location>
        <begin position="287"/>
        <end position="304"/>
    </location>
</feature>
<gene>
    <name evidence="3" type="ORF">SUTH_00301</name>
</gene>
<dbReference type="OrthoDB" id="9780818at2"/>
<dbReference type="STRING" id="1223802.SUTH_00301"/>